<dbReference type="EMBL" id="KQ426347">
    <property type="protein sequence ID" value="KOF68362.1"/>
    <property type="molecule type" value="Genomic_DNA"/>
</dbReference>
<gene>
    <name evidence="1" type="ORF">OCBIM_22007455mg</name>
</gene>
<dbReference type="KEGG" id="obi:106881054"/>
<evidence type="ECO:0000313" key="1">
    <source>
        <dbReference type="EMBL" id="KOF68362.1"/>
    </source>
</evidence>
<dbReference type="OrthoDB" id="10275428at2759"/>
<protein>
    <submittedName>
        <fullName evidence="1">Uncharacterized protein</fullName>
    </submittedName>
</protein>
<accession>A0A0L8FUI8</accession>
<dbReference type="AlphaFoldDB" id="A0A0L8FUI8"/>
<sequence length="129" mass="15446">MSWHHLKSLNEDKEMMQSSLNKSRMKNAKLFDEISDLSKEIYRYKRRLERAYRPIDTTYEAKPRRPVYDSYSTLRCPEIYYHAPSYGFYDGDWEIKRAPAPADPIVQKSYRTKDGVLHHIYTVKSALKY</sequence>
<organism evidence="1">
    <name type="scientific">Octopus bimaculoides</name>
    <name type="common">California two-spotted octopus</name>
    <dbReference type="NCBI Taxonomy" id="37653"/>
    <lineage>
        <taxon>Eukaryota</taxon>
        <taxon>Metazoa</taxon>
        <taxon>Spiralia</taxon>
        <taxon>Lophotrochozoa</taxon>
        <taxon>Mollusca</taxon>
        <taxon>Cephalopoda</taxon>
        <taxon>Coleoidea</taxon>
        <taxon>Octopodiformes</taxon>
        <taxon>Octopoda</taxon>
        <taxon>Incirrata</taxon>
        <taxon>Octopodidae</taxon>
        <taxon>Octopus</taxon>
    </lineage>
</organism>
<name>A0A0L8FUI8_OCTBM</name>
<reference evidence="1" key="1">
    <citation type="submission" date="2015-07" db="EMBL/GenBank/DDBJ databases">
        <title>MeaNS - Measles Nucleotide Surveillance Program.</title>
        <authorList>
            <person name="Tran T."/>
            <person name="Druce J."/>
        </authorList>
    </citation>
    <scope>NUCLEOTIDE SEQUENCE</scope>
    <source>
        <strain evidence="1">UCB-OBI-ISO-001</strain>
        <tissue evidence="1">Gonad</tissue>
    </source>
</reference>
<proteinExistence type="predicted"/>